<dbReference type="InterPro" id="IPR035965">
    <property type="entry name" value="PAS-like_dom_sf"/>
</dbReference>
<dbReference type="GO" id="GO:1902201">
    <property type="term" value="P:negative regulation of bacterial-type flagellum-dependent cell motility"/>
    <property type="evidence" value="ECO:0007669"/>
    <property type="project" value="TreeGrafter"/>
</dbReference>
<dbReference type="PANTHER" id="PTHR45138:SF9">
    <property type="entry name" value="DIGUANYLATE CYCLASE DGCM-RELATED"/>
    <property type="match status" value="1"/>
</dbReference>
<dbReference type="CDD" id="cd01949">
    <property type="entry name" value="GGDEF"/>
    <property type="match status" value="1"/>
</dbReference>
<dbReference type="PANTHER" id="PTHR45138">
    <property type="entry name" value="REGULATORY COMPONENTS OF SENSORY TRANSDUCTION SYSTEM"/>
    <property type="match status" value="1"/>
</dbReference>
<dbReference type="EMBL" id="PZKG01000016">
    <property type="protein sequence ID" value="PTE22731.1"/>
    <property type="molecule type" value="Genomic_DNA"/>
</dbReference>
<dbReference type="OrthoDB" id="9812260at2"/>
<evidence type="ECO:0000256" key="2">
    <source>
        <dbReference type="ARBA" id="ARBA00034247"/>
    </source>
</evidence>
<dbReference type="SMART" id="SM00267">
    <property type="entry name" value="GGDEF"/>
    <property type="match status" value="1"/>
</dbReference>
<feature type="domain" description="GGDEF" evidence="3">
    <location>
        <begin position="178"/>
        <end position="307"/>
    </location>
</feature>
<dbReference type="GO" id="GO:0052621">
    <property type="term" value="F:diguanylate cyclase activity"/>
    <property type="evidence" value="ECO:0007669"/>
    <property type="project" value="UniProtKB-EC"/>
</dbReference>
<dbReference type="NCBIfam" id="TIGR00254">
    <property type="entry name" value="GGDEF"/>
    <property type="match status" value="1"/>
</dbReference>
<reference evidence="4 5" key="1">
    <citation type="submission" date="2018-03" db="EMBL/GenBank/DDBJ databases">
        <title>Cereibacter changlensis.</title>
        <authorList>
            <person name="Meyer T.E."/>
            <person name="Miller S."/>
            <person name="Lodha T."/>
            <person name="Gandham S."/>
            <person name="Chintalapati S."/>
            <person name="Chintalapati V.R."/>
        </authorList>
    </citation>
    <scope>NUCLEOTIDE SEQUENCE [LARGE SCALE GENOMIC DNA]</scope>
    <source>
        <strain evidence="4 5">JA139</strain>
    </source>
</reference>
<dbReference type="InterPro" id="IPR043128">
    <property type="entry name" value="Rev_trsase/Diguanyl_cyclase"/>
</dbReference>
<gene>
    <name evidence="4" type="ORF">C5F48_05715</name>
</gene>
<evidence type="ECO:0000259" key="3">
    <source>
        <dbReference type="PROSITE" id="PS50887"/>
    </source>
</evidence>
<keyword evidence="5" id="KW-1185">Reference proteome</keyword>
<dbReference type="Proteomes" id="UP000241010">
    <property type="component" value="Unassembled WGS sequence"/>
</dbReference>
<dbReference type="Gene3D" id="3.30.450.20">
    <property type="entry name" value="PAS domain"/>
    <property type="match status" value="1"/>
</dbReference>
<dbReference type="InterPro" id="IPR029787">
    <property type="entry name" value="Nucleotide_cyclase"/>
</dbReference>
<dbReference type="Gene3D" id="3.30.70.270">
    <property type="match status" value="1"/>
</dbReference>
<protein>
    <recommendedName>
        <fullName evidence="1">diguanylate cyclase</fullName>
        <ecNumber evidence="1">2.7.7.65</ecNumber>
    </recommendedName>
</protein>
<dbReference type="FunFam" id="3.30.70.270:FF:000001">
    <property type="entry name" value="Diguanylate cyclase domain protein"/>
    <property type="match status" value="1"/>
</dbReference>
<dbReference type="EC" id="2.7.7.65" evidence="1"/>
<comment type="caution">
    <text evidence="4">The sequence shown here is derived from an EMBL/GenBank/DDBJ whole genome shotgun (WGS) entry which is preliminary data.</text>
</comment>
<dbReference type="AlphaFoldDB" id="A0A2T4JXT9"/>
<dbReference type="SUPFAM" id="SSF55073">
    <property type="entry name" value="Nucleotide cyclase"/>
    <property type="match status" value="1"/>
</dbReference>
<proteinExistence type="predicted"/>
<dbReference type="RefSeq" id="WP_107662948.1">
    <property type="nucleotide sequence ID" value="NZ_PZKG01000016.1"/>
</dbReference>
<dbReference type="Pfam" id="PF00990">
    <property type="entry name" value="GGDEF"/>
    <property type="match status" value="1"/>
</dbReference>
<dbReference type="SUPFAM" id="SSF55785">
    <property type="entry name" value="PYP-like sensor domain (PAS domain)"/>
    <property type="match status" value="1"/>
</dbReference>
<organism evidence="4 5">
    <name type="scientific">Cereibacter changlensis JA139</name>
    <dbReference type="NCBI Taxonomy" id="1188249"/>
    <lineage>
        <taxon>Bacteria</taxon>
        <taxon>Pseudomonadati</taxon>
        <taxon>Pseudomonadota</taxon>
        <taxon>Alphaproteobacteria</taxon>
        <taxon>Rhodobacterales</taxon>
        <taxon>Paracoccaceae</taxon>
        <taxon>Cereibacter</taxon>
    </lineage>
</organism>
<name>A0A2T4JXT9_9RHOB</name>
<dbReference type="PROSITE" id="PS50887">
    <property type="entry name" value="GGDEF"/>
    <property type="match status" value="1"/>
</dbReference>
<comment type="catalytic activity">
    <reaction evidence="2">
        <text>2 GTP = 3',3'-c-di-GMP + 2 diphosphate</text>
        <dbReference type="Rhea" id="RHEA:24898"/>
        <dbReference type="ChEBI" id="CHEBI:33019"/>
        <dbReference type="ChEBI" id="CHEBI:37565"/>
        <dbReference type="ChEBI" id="CHEBI:58805"/>
        <dbReference type="EC" id="2.7.7.65"/>
    </reaction>
</comment>
<dbReference type="Pfam" id="PF12860">
    <property type="entry name" value="PAS_7"/>
    <property type="match status" value="1"/>
</dbReference>
<evidence type="ECO:0000313" key="5">
    <source>
        <dbReference type="Proteomes" id="UP000241010"/>
    </source>
</evidence>
<sequence length="307" mass="34640">MADSGSDIWATTGLPRDLIDLSADLFAVYDSDDRLCFANPAYRAAYHCDPAERRSWRDIMRANHEARRGPVIQTEKIEAWLMTALARRGTVPHRGFEAELHDGRWIWITETVCPDGRMLFHASDVTSLRSESRTLRDERDAARRASWTDPLTGMPNRRYLMERLEGWLQAQRALPDFGAHSIAVLDLDHFKQLNDFYGHAIGDAVLVSFCHRVVEHIRTIDLFGRIGGEEFLLFLPNCPVDAALTRLEALQAVIAEGPTHALQTGITYTFSAGVAGFAPGEDLHETIRRADRLLYRAKTEGRARVRG</sequence>
<evidence type="ECO:0000256" key="1">
    <source>
        <dbReference type="ARBA" id="ARBA00012528"/>
    </source>
</evidence>
<dbReference type="GO" id="GO:0043709">
    <property type="term" value="P:cell adhesion involved in single-species biofilm formation"/>
    <property type="evidence" value="ECO:0007669"/>
    <property type="project" value="TreeGrafter"/>
</dbReference>
<evidence type="ECO:0000313" key="4">
    <source>
        <dbReference type="EMBL" id="PTE22731.1"/>
    </source>
</evidence>
<dbReference type="InterPro" id="IPR050469">
    <property type="entry name" value="Diguanylate_Cyclase"/>
</dbReference>
<accession>A0A2T4JXT9</accession>
<dbReference type="InterPro" id="IPR000160">
    <property type="entry name" value="GGDEF_dom"/>
</dbReference>
<dbReference type="GO" id="GO:0005886">
    <property type="term" value="C:plasma membrane"/>
    <property type="evidence" value="ECO:0007669"/>
    <property type="project" value="TreeGrafter"/>
</dbReference>